<dbReference type="InterPro" id="IPR016032">
    <property type="entry name" value="Sig_transdc_resp-reg_C-effctor"/>
</dbReference>
<reference evidence="6 7" key="1">
    <citation type="submission" date="2016-10" db="EMBL/GenBank/DDBJ databases">
        <title>Pseudoalteromonas amylolytica sp. nov., isolated from the surface seawater.</title>
        <authorList>
            <person name="Wu Y.-H."/>
            <person name="Cheng H."/>
            <person name="Jin X.-B."/>
            <person name="Wang C.-S."/>
            <person name="Xu X.-W."/>
        </authorList>
    </citation>
    <scope>NUCLEOTIDE SEQUENCE [LARGE SCALE GENOMIC DNA]</scope>
    <source>
        <strain evidence="6 7">JCM 12483</strain>
    </source>
</reference>
<protein>
    <recommendedName>
        <fullName evidence="5">OmpR/PhoB-type domain-containing protein</fullName>
    </recommendedName>
</protein>
<evidence type="ECO:0000313" key="6">
    <source>
        <dbReference type="EMBL" id="OHU95163.1"/>
    </source>
</evidence>
<dbReference type="OrthoDB" id="5693682at2"/>
<dbReference type="CDD" id="cd00383">
    <property type="entry name" value="trans_reg_C"/>
    <property type="match status" value="1"/>
</dbReference>
<dbReference type="SUPFAM" id="SSF82171">
    <property type="entry name" value="DPP6 N-terminal domain-like"/>
    <property type="match status" value="2"/>
</dbReference>
<keyword evidence="2 3" id="KW-0238">DNA-binding</keyword>
<feature type="DNA-binding region" description="OmpR/PhoB-type" evidence="3">
    <location>
        <begin position="4"/>
        <end position="102"/>
    </location>
</feature>
<dbReference type="GO" id="GO:0000160">
    <property type="term" value="P:phosphorelay signal transduction system"/>
    <property type="evidence" value="ECO:0007669"/>
    <property type="project" value="InterPro"/>
</dbReference>
<keyword evidence="4" id="KW-0472">Membrane</keyword>
<evidence type="ECO:0000256" key="4">
    <source>
        <dbReference type="SAM" id="Phobius"/>
    </source>
</evidence>
<organism evidence="6 7">
    <name type="scientific">Pseudoalteromonas byunsanensis</name>
    <dbReference type="NCBI Taxonomy" id="327939"/>
    <lineage>
        <taxon>Bacteria</taxon>
        <taxon>Pseudomonadati</taxon>
        <taxon>Pseudomonadota</taxon>
        <taxon>Gammaproteobacteria</taxon>
        <taxon>Alteromonadales</taxon>
        <taxon>Pseudoalteromonadaceae</taxon>
        <taxon>Pseudoalteromonas</taxon>
    </lineage>
</organism>
<dbReference type="PROSITE" id="PS51755">
    <property type="entry name" value="OMPR_PHOB"/>
    <property type="match status" value="1"/>
</dbReference>
<sequence length="699" mass="79098">MTQLPVFSICDYKIDLSRSVIEQGEQQTKIEPKVLSVLYVLAQHQNEVVTHQTLMEQVWQGAEVVPNALQRCIAILRKELGDDAKSPNIIATHPKIGYRLLCEVTWYNAPDTHSLANSKKHRRMLDSTPWTFVAVCITMLLMFTILFWPTTPITKYTQLTELTNTDAHESHAIYSPNGQYIVFNRYAGSCKSHIWAKALHNGKETQLTAQAGQFGAPTFTPDGREIVFATYNTCDKVPSNQSLPTSCWTLATLDFAQALSGPQTLNTRYQCQTHEIKTPKALANHQYAFLQFSTKNPAIMLYNDLNKSSQPLFSSDALSIYHFDYHPKRQQFVVFAHDQHANTQLILLDKNGKMLQQATLQLPEKPIFISPIIGNFATTGEYLLAVSNRKLYKVALDGQMSELITPSSRLISVTEHPSQQDLLAVQGHKDIDIAQVDLNQDIMQQRALDLHTVTTPYPSTARSNTQERLARFPPNGRSISFISNRTGQDEIWLWHPNSDAVQLTNNENEETIHGYAWSADSHHVAWVKNGKLLITDLTGNSRLVSTYKPLFSVLNWLDSDTLLVLIKNARANSLYQFDIKENKLIAYHLDDVENAWVSHNRLIYTTKNNQVFSRAITPNEQPATPLPHLNGKALLVKNGAIYSVDKDTFALKQYDLNGAFIQTLKTLKPTAWKITDLKDTQLLLEQFITIDQEVVVLQK</sequence>
<dbReference type="Proteomes" id="UP000180253">
    <property type="component" value="Unassembled WGS sequence"/>
</dbReference>
<gene>
    <name evidence="6" type="ORF">BIW53_10575</name>
</gene>
<name>A0A1S1N581_9GAMM</name>
<proteinExistence type="inferred from homology"/>
<dbReference type="InterPro" id="IPR036388">
    <property type="entry name" value="WH-like_DNA-bd_sf"/>
</dbReference>
<dbReference type="InterPro" id="IPR011042">
    <property type="entry name" value="6-blade_b-propeller_TolB-like"/>
</dbReference>
<keyword evidence="4" id="KW-0812">Transmembrane</keyword>
<dbReference type="STRING" id="327939.BIW53_10575"/>
<accession>A0A1S1N581</accession>
<dbReference type="AlphaFoldDB" id="A0A1S1N581"/>
<dbReference type="PANTHER" id="PTHR36842">
    <property type="entry name" value="PROTEIN TOLB HOMOLOG"/>
    <property type="match status" value="1"/>
</dbReference>
<dbReference type="Gene3D" id="1.10.10.10">
    <property type="entry name" value="Winged helix-like DNA-binding domain superfamily/Winged helix DNA-binding domain"/>
    <property type="match status" value="1"/>
</dbReference>
<dbReference type="Pfam" id="PF07676">
    <property type="entry name" value="PD40"/>
    <property type="match status" value="2"/>
</dbReference>
<dbReference type="RefSeq" id="WP_070991847.1">
    <property type="nucleotide sequence ID" value="NZ_CBCSHD010000002.1"/>
</dbReference>
<comment type="similarity">
    <text evidence="1">Belongs to the TolB family.</text>
</comment>
<feature type="transmembrane region" description="Helical" evidence="4">
    <location>
        <begin position="129"/>
        <end position="148"/>
    </location>
</feature>
<comment type="caution">
    <text evidence="6">The sequence shown here is derived from an EMBL/GenBank/DDBJ whole genome shotgun (WGS) entry which is preliminary data.</text>
</comment>
<keyword evidence="7" id="KW-1185">Reference proteome</keyword>
<dbReference type="InterPro" id="IPR011659">
    <property type="entry name" value="WD40"/>
</dbReference>
<feature type="domain" description="OmpR/PhoB-type" evidence="5">
    <location>
        <begin position="4"/>
        <end position="102"/>
    </location>
</feature>
<dbReference type="GO" id="GO:0006355">
    <property type="term" value="P:regulation of DNA-templated transcription"/>
    <property type="evidence" value="ECO:0007669"/>
    <property type="project" value="InterPro"/>
</dbReference>
<dbReference type="Gene3D" id="2.120.10.30">
    <property type="entry name" value="TolB, C-terminal domain"/>
    <property type="match status" value="2"/>
</dbReference>
<evidence type="ECO:0000259" key="5">
    <source>
        <dbReference type="PROSITE" id="PS51755"/>
    </source>
</evidence>
<evidence type="ECO:0000256" key="1">
    <source>
        <dbReference type="ARBA" id="ARBA00009820"/>
    </source>
</evidence>
<dbReference type="GO" id="GO:0003677">
    <property type="term" value="F:DNA binding"/>
    <property type="evidence" value="ECO:0007669"/>
    <property type="project" value="UniProtKB-UniRule"/>
</dbReference>
<evidence type="ECO:0000256" key="2">
    <source>
        <dbReference type="ARBA" id="ARBA00023125"/>
    </source>
</evidence>
<dbReference type="EMBL" id="MNAN01000031">
    <property type="protein sequence ID" value="OHU95163.1"/>
    <property type="molecule type" value="Genomic_DNA"/>
</dbReference>
<dbReference type="InterPro" id="IPR001867">
    <property type="entry name" value="OmpR/PhoB-type_DNA-bd"/>
</dbReference>
<dbReference type="SMART" id="SM00862">
    <property type="entry name" value="Trans_reg_C"/>
    <property type="match status" value="1"/>
</dbReference>
<keyword evidence="4" id="KW-1133">Transmembrane helix</keyword>
<dbReference type="Pfam" id="PF00486">
    <property type="entry name" value="Trans_reg_C"/>
    <property type="match status" value="1"/>
</dbReference>
<evidence type="ECO:0000256" key="3">
    <source>
        <dbReference type="PROSITE-ProRule" id="PRU01091"/>
    </source>
</evidence>
<evidence type="ECO:0000313" key="7">
    <source>
        <dbReference type="Proteomes" id="UP000180253"/>
    </source>
</evidence>
<dbReference type="SUPFAM" id="SSF46894">
    <property type="entry name" value="C-terminal effector domain of the bipartite response regulators"/>
    <property type="match status" value="1"/>
</dbReference>